<reference evidence="1 2" key="1">
    <citation type="submission" date="2019-09" db="EMBL/GenBank/DDBJ databases">
        <title>Draft genome of the ectomycorrhizal ascomycete Sphaerosporella brunnea.</title>
        <authorList>
            <consortium name="DOE Joint Genome Institute"/>
            <person name="Benucci G.M."/>
            <person name="Marozzi G."/>
            <person name="Antonielli L."/>
            <person name="Sanchez S."/>
            <person name="Marco P."/>
            <person name="Wang X."/>
            <person name="Falini L.B."/>
            <person name="Barry K."/>
            <person name="Haridas S."/>
            <person name="Lipzen A."/>
            <person name="Labutti K."/>
            <person name="Grigoriev I.V."/>
            <person name="Murat C."/>
            <person name="Martin F."/>
            <person name="Albertini E."/>
            <person name="Donnini D."/>
            <person name="Bonito G."/>
        </authorList>
    </citation>
    <scope>NUCLEOTIDE SEQUENCE [LARGE SCALE GENOMIC DNA]</scope>
    <source>
        <strain evidence="1 2">Sb_GMNB300</strain>
    </source>
</reference>
<proteinExistence type="predicted"/>
<name>A0A5J5F726_9PEZI</name>
<dbReference type="EMBL" id="VXIS01000024">
    <property type="protein sequence ID" value="KAA8912403.1"/>
    <property type="molecule type" value="Genomic_DNA"/>
</dbReference>
<sequence>MDPNTRLLPPIEITIKVDSHPPKTITMHRQSDHCTMDWNAILYHLAQHHSFITNPRIYSNAFPGELTPLTWSPEALRKLLQHPSPALLVLADNDRALHPRENTNSVRPLTSTAHCFQADLCPSMNYADFLEHARALCKVHDAVLVEMTVLRSSSGHRVIVLHCEQQYRELCGGGVRKVDIICHCKELPDCASVKGGGFLGGKVPRCCFCKPVRYVLDCPPLTPLWLTRRNCSSKL</sequence>
<protein>
    <submittedName>
        <fullName evidence="1">Uncharacterized protein</fullName>
    </submittedName>
</protein>
<gene>
    <name evidence="1" type="ORF">FN846DRAFT_1019232</name>
</gene>
<comment type="caution">
    <text evidence="1">The sequence shown here is derived from an EMBL/GenBank/DDBJ whole genome shotgun (WGS) entry which is preliminary data.</text>
</comment>
<evidence type="ECO:0000313" key="1">
    <source>
        <dbReference type="EMBL" id="KAA8912403.1"/>
    </source>
</evidence>
<accession>A0A5J5F726</accession>
<dbReference type="AlphaFoldDB" id="A0A5J5F726"/>
<evidence type="ECO:0000313" key="2">
    <source>
        <dbReference type="Proteomes" id="UP000326924"/>
    </source>
</evidence>
<dbReference type="InParanoid" id="A0A5J5F726"/>
<keyword evidence="2" id="KW-1185">Reference proteome</keyword>
<dbReference type="Proteomes" id="UP000326924">
    <property type="component" value="Unassembled WGS sequence"/>
</dbReference>
<organism evidence="1 2">
    <name type="scientific">Sphaerosporella brunnea</name>
    <dbReference type="NCBI Taxonomy" id="1250544"/>
    <lineage>
        <taxon>Eukaryota</taxon>
        <taxon>Fungi</taxon>
        <taxon>Dikarya</taxon>
        <taxon>Ascomycota</taxon>
        <taxon>Pezizomycotina</taxon>
        <taxon>Pezizomycetes</taxon>
        <taxon>Pezizales</taxon>
        <taxon>Pyronemataceae</taxon>
        <taxon>Sphaerosporella</taxon>
    </lineage>
</organism>